<evidence type="ECO:0000313" key="3">
    <source>
        <dbReference type="Proteomes" id="UP001549921"/>
    </source>
</evidence>
<keyword evidence="1" id="KW-0732">Signal</keyword>
<reference evidence="2 3" key="1">
    <citation type="submission" date="2024-06" db="EMBL/GenBank/DDBJ databases">
        <title>A chromosome-level genome assembly of beet webworm, Loxostege sticticalis.</title>
        <authorList>
            <person name="Zhang Y."/>
        </authorList>
    </citation>
    <scope>NUCLEOTIDE SEQUENCE [LARGE SCALE GENOMIC DNA]</scope>
    <source>
        <strain evidence="2">AQ028</strain>
        <tissue evidence="2">Male pupae</tissue>
    </source>
</reference>
<feature type="chain" id="PRO_5044825787" evidence="1">
    <location>
        <begin position="19"/>
        <end position="87"/>
    </location>
</feature>
<accession>A0ABD0S1R6</accession>
<dbReference type="Proteomes" id="UP001549921">
    <property type="component" value="Unassembled WGS sequence"/>
</dbReference>
<proteinExistence type="predicted"/>
<gene>
    <name evidence="2" type="ORF">ABMA28_017367</name>
</gene>
<feature type="signal peptide" evidence="1">
    <location>
        <begin position="1"/>
        <end position="18"/>
    </location>
</feature>
<organism evidence="2 3">
    <name type="scientific">Loxostege sticticalis</name>
    <name type="common">Beet webworm moth</name>
    <dbReference type="NCBI Taxonomy" id="481309"/>
    <lineage>
        <taxon>Eukaryota</taxon>
        <taxon>Metazoa</taxon>
        <taxon>Ecdysozoa</taxon>
        <taxon>Arthropoda</taxon>
        <taxon>Hexapoda</taxon>
        <taxon>Insecta</taxon>
        <taxon>Pterygota</taxon>
        <taxon>Neoptera</taxon>
        <taxon>Endopterygota</taxon>
        <taxon>Lepidoptera</taxon>
        <taxon>Glossata</taxon>
        <taxon>Ditrysia</taxon>
        <taxon>Pyraloidea</taxon>
        <taxon>Crambidae</taxon>
        <taxon>Pyraustinae</taxon>
        <taxon>Loxostege</taxon>
    </lineage>
</organism>
<evidence type="ECO:0000256" key="1">
    <source>
        <dbReference type="SAM" id="SignalP"/>
    </source>
</evidence>
<dbReference type="PROSITE" id="PS51257">
    <property type="entry name" value="PROKAR_LIPOPROTEIN"/>
    <property type="match status" value="1"/>
</dbReference>
<evidence type="ECO:0000313" key="2">
    <source>
        <dbReference type="EMBL" id="KAL0803186.1"/>
    </source>
</evidence>
<dbReference type="EMBL" id="JBEDNZ010000074">
    <property type="protein sequence ID" value="KAL0803186.1"/>
    <property type="molecule type" value="Genomic_DNA"/>
</dbReference>
<sequence>MLALKVVLFLSFLALVACGGKNDKKNGRRDFEAIGKPVGRRAFAMDNREYVVEEGRRALNTQADNRDPDPEEERRRKYRRFDYVTLE</sequence>
<name>A0ABD0S1R6_LOXSC</name>
<comment type="caution">
    <text evidence="2">The sequence shown here is derived from an EMBL/GenBank/DDBJ whole genome shotgun (WGS) entry which is preliminary data.</text>
</comment>
<protein>
    <submittedName>
        <fullName evidence="2">Uncharacterized protein</fullName>
    </submittedName>
</protein>
<dbReference type="AlphaFoldDB" id="A0ABD0S1R6"/>